<dbReference type="RefSeq" id="WP_114534074.1">
    <property type="nucleotide sequence ID" value="NZ_QQBH01000056.1"/>
</dbReference>
<protein>
    <submittedName>
        <fullName evidence="3">Metal-dependent hydrolase</fullName>
    </submittedName>
</protein>
<comment type="caution">
    <text evidence="3">The sequence shown here is derived from an EMBL/GenBank/DDBJ whole genome shotgun (WGS) entry which is preliminary data.</text>
</comment>
<dbReference type="GO" id="GO:0016020">
    <property type="term" value="C:membrane"/>
    <property type="evidence" value="ECO:0007669"/>
    <property type="project" value="GOC"/>
</dbReference>
<gene>
    <name evidence="3" type="ORF">DVZ84_37640</name>
</gene>
<sequence>MPRRTLSVLAAGVALVAAASTAQVSAGDRPPAPQAPGARVVDVMTFNIHHAQGTDDVLDLRRVADVIRRSGADVVGLQEVDRHYSERSDWADQPAELAGMLGYHVVFGANIDKEPPSAGGHRVQYGTAILSRHPITSSDNTWLYKSPGQEQRGLLRATIDIRGKKVEVYNTHLAASSQADRSRQTAQIVDLIGAKKPGVLVGDFNALPDAPESQPLREAYTDAWDGFLPGHGEGATYPASAPTERIDVIYATPKVTPLLTRIVTTRPAASDHLPVISKVVIGP</sequence>
<dbReference type="GO" id="GO:0016787">
    <property type="term" value="F:hydrolase activity"/>
    <property type="evidence" value="ECO:0007669"/>
    <property type="project" value="UniProtKB-KW"/>
</dbReference>
<keyword evidence="3" id="KW-0378">Hydrolase</keyword>
<name>A0A369UTF2_9ACTN</name>
<dbReference type="SUPFAM" id="SSF56219">
    <property type="entry name" value="DNase I-like"/>
    <property type="match status" value="1"/>
</dbReference>
<accession>A0A369UTF2</accession>
<feature type="signal peptide" evidence="1">
    <location>
        <begin position="1"/>
        <end position="26"/>
    </location>
</feature>
<keyword evidence="1" id="KW-0732">Signal</keyword>
<dbReference type="EMBL" id="QQBH01000056">
    <property type="protein sequence ID" value="RDD83986.1"/>
    <property type="molecule type" value="Genomic_DNA"/>
</dbReference>
<dbReference type="PANTHER" id="PTHR14859:SF15">
    <property type="entry name" value="ENDONUCLEASE_EXONUCLEASE_PHOSPHATASE DOMAIN-CONTAINING PROTEIN"/>
    <property type="match status" value="1"/>
</dbReference>
<evidence type="ECO:0000313" key="3">
    <source>
        <dbReference type="EMBL" id="RDD83986.1"/>
    </source>
</evidence>
<dbReference type="Pfam" id="PF03372">
    <property type="entry name" value="Exo_endo_phos"/>
    <property type="match status" value="1"/>
</dbReference>
<dbReference type="Gene3D" id="3.60.10.10">
    <property type="entry name" value="Endonuclease/exonuclease/phosphatase"/>
    <property type="match status" value="1"/>
</dbReference>
<reference evidence="3 4" key="1">
    <citation type="submission" date="2018-07" db="EMBL/GenBank/DDBJ databases">
        <title>Genome guided investigation of antibiotics producing actinomycetales strain isolated from a Macau mangrove ecosystem.</title>
        <authorList>
            <person name="Hu D."/>
        </authorList>
    </citation>
    <scope>NUCLEOTIDE SEQUENCE [LARGE SCALE GENOMIC DNA]</scope>
    <source>
        <strain evidence="3 4">2297</strain>
    </source>
</reference>
<dbReference type="PANTHER" id="PTHR14859">
    <property type="entry name" value="CALCOFLUOR WHITE HYPERSENSITIVE PROTEIN PRECURSOR"/>
    <property type="match status" value="1"/>
</dbReference>
<evidence type="ECO:0000313" key="4">
    <source>
        <dbReference type="Proteomes" id="UP000253742"/>
    </source>
</evidence>
<dbReference type="InterPro" id="IPR005135">
    <property type="entry name" value="Endo/exonuclease/phosphatase"/>
</dbReference>
<dbReference type="InterPro" id="IPR051916">
    <property type="entry name" value="GPI-anchor_lipid_remodeler"/>
</dbReference>
<organism evidence="3 4">
    <name type="scientific">Streptomyces parvulus</name>
    <dbReference type="NCBI Taxonomy" id="146923"/>
    <lineage>
        <taxon>Bacteria</taxon>
        <taxon>Bacillati</taxon>
        <taxon>Actinomycetota</taxon>
        <taxon>Actinomycetes</taxon>
        <taxon>Kitasatosporales</taxon>
        <taxon>Streptomycetaceae</taxon>
        <taxon>Streptomyces</taxon>
    </lineage>
</organism>
<evidence type="ECO:0000256" key="1">
    <source>
        <dbReference type="SAM" id="SignalP"/>
    </source>
</evidence>
<proteinExistence type="predicted"/>
<dbReference type="AlphaFoldDB" id="A0A369UTF2"/>
<feature type="domain" description="Endonuclease/exonuclease/phosphatase" evidence="2">
    <location>
        <begin position="44"/>
        <end position="272"/>
    </location>
</feature>
<evidence type="ECO:0000259" key="2">
    <source>
        <dbReference type="Pfam" id="PF03372"/>
    </source>
</evidence>
<dbReference type="InterPro" id="IPR036691">
    <property type="entry name" value="Endo/exonu/phosph_ase_sf"/>
</dbReference>
<feature type="chain" id="PRO_5016961483" evidence="1">
    <location>
        <begin position="27"/>
        <end position="283"/>
    </location>
</feature>
<dbReference type="OrthoDB" id="155529at2"/>
<dbReference type="GO" id="GO:0006506">
    <property type="term" value="P:GPI anchor biosynthetic process"/>
    <property type="evidence" value="ECO:0007669"/>
    <property type="project" value="TreeGrafter"/>
</dbReference>
<dbReference type="Proteomes" id="UP000253742">
    <property type="component" value="Unassembled WGS sequence"/>
</dbReference>